<keyword evidence="6" id="KW-1185">Reference proteome</keyword>
<dbReference type="InterPro" id="IPR036569">
    <property type="entry name" value="RpiB_LacA_LacB_sf"/>
</dbReference>
<comment type="similarity">
    <text evidence="1">Belongs to the LacAB/RpiB family.</text>
</comment>
<dbReference type="PANTHER" id="PTHR30345:SF0">
    <property type="entry name" value="DNA DAMAGE-REPAIR_TOLERATION PROTEIN DRT102"/>
    <property type="match status" value="1"/>
</dbReference>
<evidence type="ECO:0000256" key="3">
    <source>
        <dbReference type="PIRSR" id="PIRSR005384-1"/>
    </source>
</evidence>
<dbReference type="PIRSF" id="PIRSF005384">
    <property type="entry name" value="RpiB_LacA_B"/>
    <property type="match status" value="1"/>
</dbReference>
<evidence type="ECO:0000313" key="6">
    <source>
        <dbReference type="Proteomes" id="UP000664417"/>
    </source>
</evidence>
<evidence type="ECO:0000256" key="1">
    <source>
        <dbReference type="ARBA" id="ARBA00008754"/>
    </source>
</evidence>
<dbReference type="Proteomes" id="UP000664417">
    <property type="component" value="Unassembled WGS sequence"/>
</dbReference>
<proteinExistence type="inferred from homology"/>
<dbReference type="NCBIfam" id="NF004051">
    <property type="entry name" value="PRK05571.1"/>
    <property type="match status" value="1"/>
</dbReference>
<dbReference type="NCBIfam" id="TIGR00689">
    <property type="entry name" value="rpiB_lacA_lacB"/>
    <property type="match status" value="1"/>
</dbReference>
<accession>A0A8J7QEG8</accession>
<comment type="caution">
    <text evidence="5">The sequence shown here is derived from an EMBL/GenBank/DDBJ whole genome shotgun (WGS) entry which is preliminary data.</text>
</comment>
<organism evidence="5 6">
    <name type="scientific">Acanthopleuribacter pedis</name>
    <dbReference type="NCBI Taxonomy" id="442870"/>
    <lineage>
        <taxon>Bacteria</taxon>
        <taxon>Pseudomonadati</taxon>
        <taxon>Acidobacteriota</taxon>
        <taxon>Holophagae</taxon>
        <taxon>Acanthopleuribacterales</taxon>
        <taxon>Acanthopleuribacteraceae</taxon>
        <taxon>Acanthopleuribacter</taxon>
    </lineage>
</organism>
<dbReference type="NCBIfam" id="TIGR01120">
    <property type="entry name" value="rpiB"/>
    <property type="match status" value="1"/>
</dbReference>
<evidence type="ECO:0000256" key="2">
    <source>
        <dbReference type="ARBA" id="ARBA00023235"/>
    </source>
</evidence>
<dbReference type="RefSeq" id="WP_207856077.1">
    <property type="nucleotide sequence ID" value="NZ_JAFREP010000001.1"/>
</dbReference>
<dbReference type="InterPro" id="IPR003500">
    <property type="entry name" value="RpiB_LacA_LacB"/>
</dbReference>
<dbReference type="GO" id="GO:0019316">
    <property type="term" value="P:D-allose catabolic process"/>
    <property type="evidence" value="ECO:0007669"/>
    <property type="project" value="TreeGrafter"/>
</dbReference>
<feature type="binding site" evidence="4">
    <location>
        <position position="110"/>
    </location>
    <ligand>
        <name>D-ribulose 5-phosphate</name>
        <dbReference type="ChEBI" id="CHEBI:58121"/>
    </ligand>
</feature>
<feature type="active site" description="Proton acceptor" evidence="3">
    <location>
        <position position="66"/>
    </location>
</feature>
<dbReference type="AlphaFoldDB" id="A0A8J7QEG8"/>
<evidence type="ECO:0000313" key="5">
    <source>
        <dbReference type="EMBL" id="MBO1316840.1"/>
    </source>
</evidence>
<name>A0A8J7QEG8_9BACT</name>
<dbReference type="SUPFAM" id="SSF89623">
    <property type="entry name" value="Ribose/Galactose isomerase RpiB/AlsB"/>
    <property type="match status" value="1"/>
</dbReference>
<dbReference type="GO" id="GO:0009052">
    <property type="term" value="P:pentose-phosphate shunt, non-oxidative branch"/>
    <property type="evidence" value="ECO:0007669"/>
    <property type="project" value="TreeGrafter"/>
</dbReference>
<protein>
    <submittedName>
        <fullName evidence="5">Ribose 5-phosphate isomerase B</fullName>
        <ecNumber evidence="5">5.3.1.6</ecNumber>
    </submittedName>
</protein>
<feature type="active site" description="Proton donor" evidence="3">
    <location>
        <position position="99"/>
    </location>
</feature>
<dbReference type="Gene3D" id="3.40.1400.10">
    <property type="entry name" value="Sugar-phosphate isomerase, RpiB/LacA/LacB"/>
    <property type="match status" value="1"/>
</dbReference>
<feature type="binding site" evidence="4">
    <location>
        <begin position="67"/>
        <end position="71"/>
    </location>
    <ligand>
        <name>D-ribulose 5-phosphate</name>
        <dbReference type="ChEBI" id="CHEBI:58121"/>
    </ligand>
</feature>
<keyword evidence="2 5" id="KW-0413">Isomerase</keyword>
<feature type="binding site" evidence="4">
    <location>
        <position position="133"/>
    </location>
    <ligand>
        <name>D-ribulose 5-phosphate</name>
        <dbReference type="ChEBI" id="CHEBI:58121"/>
    </ligand>
</feature>
<sequence length="145" mass="15636">MKKLWIASDHAGFDMKATLKDHLTGLGHEVIDLGPDDDASVDYPDFAKRLGCAVAEANDGLGILLCGTGIGVSIAANKIKGIRAALCRTEHDAQMARNHNNANVICMAARGVQEDVLKRVLAQFLSAEFEGGRHQRRLDKISALE</sequence>
<feature type="binding site" evidence="4">
    <location>
        <begin position="9"/>
        <end position="10"/>
    </location>
    <ligand>
        <name>D-ribulose 5-phosphate</name>
        <dbReference type="ChEBI" id="CHEBI:58121"/>
    </ligand>
</feature>
<gene>
    <name evidence="5" type="primary">rpiB</name>
    <name evidence="5" type="ORF">J3U88_00105</name>
</gene>
<dbReference type="EMBL" id="JAFREP010000001">
    <property type="protein sequence ID" value="MBO1316840.1"/>
    <property type="molecule type" value="Genomic_DNA"/>
</dbReference>
<feature type="binding site" evidence="4">
    <location>
        <position position="100"/>
    </location>
    <ligand>
        <name>D-ribulose 5-phosphate</name>
        <dbReference type="ChEBI" id="CHEBI:58121"/>
    </ligand>
</feature>
<dbReference type="PANTHER" id="PTHR30345">
    <property type="entry name" value="RIBOSE-5-PHOSPHATE ISOMERASE B"/>
    <property type="match status" value="1"/>
</dbReference>
<dbReference type="GO" id="GO:0004751">
    <property type="term" value="F:ribose-5-phosphate isomerase activity"/>
    <property type="evidence" value="ECO:0007669"/>
    <property type="project" value="UniProtKB-EC"/>
</dbReference>
<dbReference type="InterPro" id="IPR004785">
    <property type="entry name" value="RpiB"/>
</dbReference>
<dbReference type="Pfam" id="PF02502">
    <property type="entry name" value="LacAB_rpiB"/>
    <property type="match status" value="1"/>
</dbReference>
<evidence type="ECO:0000256" key="4">
    <source>
        <dbReference type="PIRSR" id="PIRSR005384-2"/>
    </source>
</evidence>
<dbReference type="EC" id="5.3.1.6" evidence="5"/>
<reference evidence="5" key="1">
    <citation type="submission" date="2021-03" db="EMBL/GenBank/DDBJ databases">
        <authorList>
            <person name="Wang G."/>
        </authorList>
    </citation>
    <scope>NUCLEOTIDE SEQUENCE</scope>
    <source>
        <strain evidence="5">KCTC 12899</strain>
    </source>
</reference>
<feature type="binding site" evidence="4">
    <location>
        <position position="137"/>
    </location>
    <ligand>
        <name>D-ribulose 5-phosphate</name>
        <dbReference type="ChEBI" id="CHEBI:58121"/>
    </ligand>
</feature>